<accession>A0A067D9N2</accession>
<sequence>MSSSSTSHASSSSLPSNITNSVNVRLDRNNYPLWLAQIVPLLRSRNLQKYVDGTSICPTPFVKDENGEVTDIINPTYEEWIQNDQLVLSWINDSLSQSLLSTVARYTSARAVWSSLEQRFASQNQQRIVELRTELVTTKRGDLSISDFLDKIHSIAGNLSLSGSPISDEDLVSIIMSNVGPLYENK</sequence>
<dbReference type="EMBL" id="KK788357">
    <property type="protein sequence ID" value="KDO38260.1"/>
    <property type="molecule type" value="Genomic_DNA"/>
</dbReference>
<gene>
    <name evidence="1" type="ORF">CISIN_1g048446mg</name>
</gene>
<dbReference type="SMR" id="A0A067D9N2"/>
<dbReference type="PANTHER" id="PTHR47481:SF34">
    <property type="entry name" value="CCHC-TYPE DOMAIN-CONTAINING PROTEIN"/>
    <property type="match status" value="1"/>
</dbReference>
<organism evidence="1 2">
    <name type="scientific">Citrus sinensis</name>
    <name type="common">Sweet orange</name>
    <name type="synonym">Citrus aurantium var. sinensis</name>
    <dbReference type="NCBI Taxonomy" id="2711"/>
    <lineage>
        <taxon>Eukaryota</taxon>
        <taxon>Viridiplantae</taxon>
        <taxon>Streptophyta</taxon>
        <taxon>Embryophyta</taxon>
        <taxon>Tracheophyta</taxon>
        <taxon>Spermatophyta</taxon>
        <taxon>Magnoliopsida</taxon>
        <taxon>eudicotyledons</taxon>
        <taxon>Gunneridae</taxon>
        <taxon>Pentapetalae</taxon>
        <taxon>rosids</taxon>
        <taxon>malvids</taxon>
        <taxon>Sapindales</taxon>
        <taxon>Rutaceae</taxon>
        <taxon>Aurantioideae</taxon>
        <taxon>Citrus</taxon>
    </lineage>
</organism>
<evidence type="ECO:0000313" key="2">
    <source>
        <dbReference type="Proteomes" id="UP000027120"/>
    </source>
</evidence>
<evidence type="ECO:0000313" key="1">
    <source>
        <dbReference type="EMBL" id="KDO38260.1"/>
    </source>
</evidence>
<feature type="non-terminal residue" evidence="1">
    <location>
        <position position="186"/>
    </location>
</feature>
<reference evidence="1 2" key="1">
    <citation type="submission" date="2014-04" db="EMBL/GenBank/DDBJ databases">
        <authorList>
            <consortium name="International Citrus Genome Consortium"/>
            <person name="Gmitter F."/>
            <person name="Chen C."/>
            <person name="Farmerie W."/>
            <person name="Harkins T."/>
            <person name="Desany B."/>
            <person name="Mohiuddin M."/>
            <person name="Kodira C."/>
            <person name="Borodovsky M."/>
            <person name="Lomsadze A."/>
            <person name="Burns P."/>
            <person name="Jenkins J."/>
            <person name="Prochnik S."/>
            <person name="Shu S."/>
            <person name="Chapman J."/>
            <person name="Pitluck S."/>
            <person name="Schmutz J."/>
            <person name="Rokhsar D."/>
        </authorList>
    </citation>
    <scope>NUCLEOTIDE SEQUENCE</scope>
</reference>
<dbReference type="AlphaFoldDB" id="A0A067D9N2"/>
<dbReference type="Pfam" id="PF14223">
    <property type="entry name" value="Retrotran_gag_2"/>
    <property type="match status" value="1"/>
</dbReference>
<dbReference type="PANTHER" id="PTHR47481">
    <property type="match status" value="1"/>
</dbReference>
<proteinExistence type="predicted"/>
<keyword evidence="2" id="KW-1185">Reference proteome</keyword>
<dbReference type="Proteomes" id="UP000027120">
    <property type="component" value="Unassembled WGS sequence"/>
</dbReference>
<dbReference type="STRING" id="2711.A0A067D9N2"/>
<name>A0A067D9N2_CITSI</name>
<protein>
    <submittedName>
        <fullName evidence="1">Uncharacterized protein</fullName>
    </submittedName>
</protein>